<organism evidence="2 3">
    <name type="scientific">Microbacterium pseudoresistens</name>
    <dbReference type="NCBI Taxonomy" id="640634"/>
    <lineage>
        <taxon>Bacteria</taxon>
        <taxon>Bacillati</taxon>
        <taxon>Actinomycetota</taxon>
        <taxon>Actinomycetes</taxon>
        <taxon>Micrococcales</taxon>
        <taxon>Microbacteriaceae</taxon>
        <taxon>Microbacterium</taxon>
    </lineage>
</organism>
<evidence type="ECO:0000313" key="2">
    <source>
        <dbReference type="EMBL" id="NYD54339.1"/>
    </source>
</evidence>
<gene>
    <name evidence="2" type="ORF">BKA02_001394</name>
</gene>
<dbReference type="Pfam" id="PF07332">
    <property type="entry name" value="Phage_holin_3_6"/>
    <property type="match status" value="1"/>
</dbReference>
<evidence type="ECO:0000256" key="1">
    <source>
        <dbReference type="SAM" id="Phobius"/>
    </source>
</evidence>
<protein>
    <submittedName>
        <fullName evidence="2">Fatty acid desaturase</fullName>
    </submittedName>
</protein>
<keyword evidence="1" id="KW-0472">Membrane</keyword>
<dbReference type="Proteomes" id="UP000552045">
    <property type="component" value="Unassembled WGS sequence"/>
</dbReference>
<name>A0A7Y9JP53_9MICO</name>
<reference evidence="2 3" key="1">
    <citation type="submission" date="2020-07" db="EMBL/GenBank/DDBJ databases">
        <title>Sequencing the genomes of 1000 actinobacteria strains.</title>
        <authorList>
            <person name="Klenk H.-P."/>
        </authorList>
    </citation>
    <scope>NUCLEOTIDE SEQUENCE [LARGE SCALE GENOMIC DNA]</scope>
    <source>
        <strain evidence="2 3">DSM 22185</strain>
    </source>
</reference>
<dbReference type="RefSeq" id="WP_179432578.1">
    <property type="nucleotide sequence ID" value="NZ_BAABLC010000001.1"/>
</dbReference>
<feature type="transmembrane region" description="Helical" evidence="1">
    <location>
        <begin position="51"/>
        <end position="75"/>
    </location>
</feature>
<feature type="transmembrane region" description="Helical" evidence="1">
    <location>
        <begin position="81"/>
        <end position="105"/>
    </location>
</feature>
<keyword evidence="1" id="KW-0812">Transmembrane</keyword>
<proteinExistence type="predicted"/>
<dbReference type="AlphaFoldDB" id="A0A7Y9JP53"/>
<sequence>MTRGYRNRADDGLLTLLGDLPELTRNLVTAEVNAAKSWVSRTAKDAGVGSVWFVIALFFLFWAIPVLLVFAIAGISSWWPVWLSAIVVFAGLILVVLFFALLGLLKFRRVVQRDNPAEAVSTDIRLVKGAGHDDA</sequence>
<dbReference type="InterPro" id="IPR009937">
    <property type="entry name" value="Phage_holin_3_6"/>
</dbReference>
<keyword evidence="3" id="KW-1185">Reference proteome</keyword>
<comment type="caution">
    <text evidence="2">The sequence shown here is derived from an EMBL/GenBank/DDBJ whole genome shotgun (WGS) entry which is preliminary data.</text>
</comment>
<keyword evidence="1" id="KW-1133">Transmembrane helix</keyword>
<accession>A0A7Y9JP53</accession>
<evidence type="ECO:0000313" key="3">
    <source>
        <dbReference type="Proteomes" id="UP000552045"/>
    </source>
</evidence>
<dbReference type="EMBL" id="JACCBH010000001">
    <property type="protein sequence ID" value="NYD54339.1"/>
    <property type="molecule type" value="Genomic_DNA"/>
</dbReference>